<keyword evidence="2" id="KW-1185">Reference proteome</keyword>
<dbReference type="AlphaFoldDB" id="A0A1J1HZH5"/>
<evidence type="ECO:0000313" key="2">
    <source>
        <dbReference type="Proteomes" id="UP000183832"/>
    </source>
</evidence>
<reference evidence="1 2" key="1">
    <citation type="submission" date="2015-04" db="EMBL/GenBank/DDBJ databases">
        <authorList>
            <person name="Syromyatnikov M.Y."/>
            <person name="Popov V.N."/>
        </authorList>
    </citation>
    <scope>NUCLEOTIDE SEQUENCE [LARGE SCALE GENOMIC DNA]</scope>
</reference>
<dbReference type="Proteomes" id="UP000183832">
    <property type="component" value="Unassembled WGS sequence"/>
</dbReference>
<accession>A0A1J1HZH5</accession>
<dbReference type="EMBL" id="CVRI01000037">
    <property type="protein sequence ID" value="CRK93363.1"/>
    <property type="molecule type" value="Genomic_DNA"/>
</dbReference>
<protein>
    <submittedName>
        <fullName evidence="1">CLUMA_CG006904, isoform A</fullName>
    </submittedName>
</protein>
<name>A0A1J1HZH5_9DIPT</name>
<proteinExistence type="predicted"/>
<organism evidence="1 2">
    <name type="scientific">Clunio marinus</name>
    <dbReference type="NCBI Taxonomy" id="568069"/>
    <lineage>
        <taxon>Eukaryota</taxon>
        <taxon>Metazoa</taxon>
        <taxon>Ecdysozoa</taxon>
        <taxon>Arthropoda</taxon>
        <taxon>Hexapoda</taxon>
        <taxon>Insecta</taxon>
        <taxon>Pterygota</taxon>
        <taxon>Neoptera</taxon>
        <taxon>Endopterygota</taxon>
        <taxon>Diptera</taxon>
        <taxon>Nematocera</taxon>
        <taxon>Chironomoidea</taxon>
        <taxon>Chironomidae</taxon>
        <taxon>Clunio</taxon>
    </lineage>
</organism>
<sequence length="106" mass="11994">MSIKLITNIKCTSIPYLKFSFSLSSHSPFRPFNNVLSETPSSQAIKFAMASITKFYVSVLATKSDLHLACHHHTDSYENSKELVTNKIDITGMTNVWMNLLNLPVW</sequence>
<gene>
    <name evidence="1" type="ORF">CLUMA_CG006904</name>
</gene>
<evidence type="ECO:0000313" key="1">
    <source>
        <dbReference type="EMBL" id="CRK93363.1"/>
    </source>
</evidence>